<dbReference type="GO" id="GO:0008236">
    <property type="term" value="F:serine-type peptidase activity"/>
    <property type="evidence" value="ECO:0007669"/>
    <property type="project" value="UniProtKB-KW"/>
</dbReference>
<evidence type="ECO:0000256" key="5">
    <source>
        <dbReference type="SAM" id="MobiDB-lite"/>
    </source>
</evidence>
<dbReference type="OrthoDB" id="266140at2"/>
<keyword evidence="3 7" id="KW-0378">Hydrolase</keyword>
<evidence type="ECO:0000256" key="3">
    <source>
        <dbReference type="ARBA" id="ARBA00022801"/>
    </source>
</evidence>
<evidence type="ECO:0000256" key="2">
    <source>
        <dbReference type="ARBA" id="ARBA00022670"/>
    </source>
</evidence>
<dbReference type="GO" id="GO:0006508">
    <property type="term" value="P:proteolysis"/>
    <property type="evidence" value="ECO:0007669"/>
    <property type="project" value="UniProtKB-KW"/>
</dbReference>
<dbReference type="Proteomes" id="UP000223606">
    <property type="component" value="Chromosome 1"/>
</dbReference>
<dbReference type="PANTHER" id="PTHR33209">
    <property type="entry name" value="PROTEASE 4"/>
    <property type="match status" value="1"/>
</dbReference>
<sequence>MTTPLNPLIARFDGQPALVAIEQATRFQSLVVEGAKVYDKIVMSSDRMALIDDFWPEENDWRAAYRPYVVKDGVLQIPVRGVLLNNFPWQLYDWATGYDYIARAFSRGLNDPKVNGIAFVIDSPGGEVAGNFDLVDMIYAGRGQKPMRAFAAESAYSAAYSIASAADTIVVSRTGGVGSIGVVTAHIDVSKALDRVGIAVTFIHFGKHKVDGNPYEPLPDDVKARIQARIDELGAMFVSIVARNRGMEEQVIRDTEALTYTASQATSIGLADEIGPLEDGLAAFAAELSTNRKGNAMGQNTSEQTAVDQASIDKAREEGKTEGLKAGATAERSRIAAIVNSDNGKSRPKMALKMALGDKFATLDSDTVVEMLGDMPEEKAESAENTTGKTFRDAMDSGKNPDIGAPSDDEESRVDATLTRIKGPRKAA</sequence>
<accession>A0A2C9D4B0</accession>
<reference evidence="8" key="1">
    <citation type="submission" date="2017-09" db="EMBL/GenBank/DDBJ databases">
        <title>Genome sequence of Nannocystis excedens DSM 71.</title>
        <authorList>
            <person name="Blom J."/>
        </authorList>
    </citation>
    <scope>NUCLEOTIDE SEQUENCE [LARGE SCALE GENOMIC DNA]</scope>
    <source>
        <strain evidence="8">type strain: E19</strain>
    </source>
</reference>
<keyword evidence="2" id="KW-0645">Protease</keyword>
<dbReference type="InterPro" id="IPR033855">
    <property type="entry name" value="Protein_C"/>
</dbReference>
<keyword evidence="4" id="KW-0720">Serine protease</keyword>
<dbReference type="AlphaFoldDB" id="A0A2C9D4B0"/>
<dbReference type="InterPro" id="IPR029045">
    <property type="entry name" value="ClpP/crotonase-like_dom_sf"/>
</dbReference>
<comment type="similarity">
    <text evidence="1">Belongs to the peptidase S49 family.</text>
</comment>
<keyword evidence="8" id="KW-1185">Reference proteome</keyword>
<gene>
    <name evidence="7" type="primary">sppA_1</name>
    <name evidence="7" type="ORF">HDIA_0784</name>
</gene>
<dbReference type="CDD" id="cd07022">
    <property type="entry name" value="S49_Sppa_36K_type"/>
    <property type="match status" value="1"/>
</dbReference>
<dbReference type="KEGG" id="hdi:HDIA_0784"/>
<feature type="domain" description="Peptidase S49" evidence="6">
    <location>
        <begin position="144"/>
        <end position="285"/>
    </location>
</feature>
<evidence type="ECO:0000256" key="1">
    <source>
        <dbReference type="ARBA" id="ARBA00008683"/>
    </source>
</evidence>
<dbReference type="Gene3D" id="6.20.330.10">
    <property type="match status" value="1"/>
</dbReference>
<organism evidence="7 8">
    <name type="scientific">Hartmannibacter diazotrophicus</name>
    <dbReference type="NCBI Taxonomy" id="1482074"/>
    <lineage>
        <taxon>Bacteria</taxon>
        <taxon>Pseudomonadati</taxon>
        <taxon>Pseudomonadota</taxon>
        <taxon>Alphaproteobacteria</taxon>
        <taxon>Hyphomicrobiales</taxon>
        <taxon>Pleomorphomonadaceae</taxon>
        <taxon>Hartmannibacter</taxon>
    </lineage>
</organism>
<dbReference type="PANTHER" id="PTHR33209:SF1">
    <property type="entry name" value="PEPTIDASE S49 DOMAIN-CONTAINING PROTEIN"/>
    <property type="match status" value="1"/>
</dbReference>
<evidence type="ECO:0000256" key="4">
    <source>
        <dbReference type="ARBA" id="ARBA00022825"/>
    </source>
</evidence>
<dbReference type="EMBL" id="LT960614">
    <property type="protein sequence ID" value="SON54325.1"/>
    <property type="molecule type" value="Genomic_DNA"/>
</dbReference>
<evidence type="ECO:0000259" key="6">
    <source>
        <dbReference type="Pfam" id="PF01343"/>
    </source>
</evidence>
<dbReference type="Gene3D" id="3.90.226.10">
    <property type="entry name" value="2-enoyl-CoA Hydratase, Chain A, domain 1"/>
    <property type="match status" value="1"/>
</dbReference>
<evidence type="ECO:0000313" key="7">
    <source>
        <dbReference type="EMBL" id="SON54325.1"/>
    </source>
</evidence>
<dbReference type="EC" id="3.4.21.-" evidence="7"/>
<proteinExistence type="inferred from homology"/>
<dbReference type="SUPFAM" id="SSF52096">
    <property type="entry name" value="ClpP/crotonase"/>
    <property type="match status" value="1"/>
</dbReference>
<protein>
    <submittedName>
        <fullName evidence="7">Putative signal peptide peptidase SppA</fullName>
        <ecNumber evidence="7">3.4.21.-</ecNumber>
    </submittedName>
</protein>
<feature type="region of interest" description="Disordered" evidence="5">
    <location>
        <begin position="374"/>
        <end position="428"/>
    </location>
</feature>
<name>A0A2C9D4B0_9HYPH</name>
<dbReference type="InterPro" id="IPR002142">
    <property type="entry name" value="Peptidase_S49"/>
</dbReference>
<dbReference type="Pfam" id="PF01343">
    <property type="entry name" value="Peptidase_S49"/>
    <property type="match status" value="1"/>
</dbReference>
<evidence type="ECO:0000313" key="8">
    <source>
        <dbReference type="Proteomes" id="UP000223606"/>
    </source>
</evidence>